<feature type="region of interest" description="Disordered" evidence="10">
    <location>
        <begin position="1"/>
        <end position="32"/>
    </location>
</feature>
<evidence type="ECO:0000256" key="8">
    <source>
        <dbReference type="ARBA" id="ARBA00023136"/>
    </source>
</evidence>
<evidence type="ECO:0000256" key="3">
    <source>
        <dbReference type="ARBA" id="ARBA00022692"/>
    </source>
</evidence>
<dbReference type="InterPro" id="IPR050510">
    <property type="entry name" value="Cation_transp_ATPase_P-type"/>
</dbReference>
<dbReference type="InterPro" id="IPR008250">
    <property type="entry name" value="ATPase_P-typ_transduc_dom_A_sf"/>
</dbReference>
<organism evidence="13 14">
    <name type="scientific">Klenkia terrae</name>
    <dbReference type="NCBI Taxonomy" id="1052259"/>
    <lineage>
        <taxon>Bacteria</taxon>
        <taxon>Bacillati</taxon>
        <taxon>Actinomycetota</taxon>
        <taxon>Actinomycetes</taxon>
        <taxon>Geodermatophilales</taxon>
        <taxon>Geodermatophilaceae</taxon>
        <taxon>Klenkia</taxon>
    </lineage>
</organism>
<dbReference type="InterPro" id="IPR006068">
    <property type="entry name" value="ATPase_P-typ_cation-transptr_C"/>
</dbReference>
<keyword evidence="4" id="KW-0547">Nucleotide-binding</keyword>
<comment type="similarity">
    <text evidence="2">Belongs to the cation transport ATPase (P-type) (TC 3.A.3) family. Type IIA subfamily.</text>
</comment>
<evidence type="ECO:0000256" key="9">
    <source>
        <dbReference type="ARBA" id="ARBA00049360"/>
    </source>
</evidence>
<comment type="subcellular location">
    <subcellularLocation>
        <location evidence="1">Cell membrane</location>
        <topology evidence="1">Multi-pass membrane protein</topology>
    </subcellularLocation>
</comment>
<keyword evidence="5" id="KW-0067">ATP-binding</keyword>
<comment type="caution">
    <text evidence="13">The sequence shown here is derived from an EMBL/GenBank/DDBJ whole genome shotgun (WGS) entry which is preliminary data.</text>
</comment>
<feature type="transmembrane region" description="Helical" evidence="11">
    <location>
        <begin position="662"/>
        <end position="682"/>
    </location>
</feature>
<evidence type="ECO:0000256" key="10">
    <source>
        <dbReference type="SAM" id="MobiDB-lite"/>
    </source>
</evidence>
<feature type="transmembrane region" description="Helical" evidence="11">
    <location>
        <begin position="798"/>
        <end position="817"/>
    </location>
</feature>
<feature type="transmembrane region" description="Helical" evidence="11">
    <location>
        <begin position="765"/>
        <end position="786"/>
    </location>
</feature>
<dbReference type="PANTHER" id="PTHR43294">
    <property type="entry name" value="SODIUM/POTASSIUM-TRANSPORTING ATPASE SUBUNIT ALPHA"/>
    <property type="match status" value="1"/>
</dbReference>
<evidence type="ECO:0000256" key="2">
    <source>
        <dbReference type="ARBA" id="ARBA00005675"/>
    </source>
</evidence>
<dbReference type="InterPro" id="IPR023214">
    <property type="entry name" value="HAD_sf"/>
</dbReference>
<dbReference type="SUPFAM" id="SSF81653">
    <property type="entry name" value="Calcium ATPase, transduction domain A"/>
    <property type="match status" value="1"/>
</dbReference>
<gene>
    <name evidence="13" type="ORF">UXQ13_18825</name>
</gene>
<evidence type="ECO:0000256" key="4">
    <source>
        <dbReference type="ARBA" id="ARBA00022741"/>
    </source>
</evidence>
<dbReference type="NCBIfam" id="TIGR01494">
    <property type="entry name" value="ATPase_P-type"/>
    <property type="match status" value="2"/>
</dbReference>
<keyword evidence="7 11" id="KW-1133">Transmembrane helix</keyword>
<dbReference type="Pfam" id="PF00689">
    <property type="entry name" value="Cation_ATPase_C"/>
    <property type="match status" value="1"/>
</dbReference>
<dbReference type="Gene3D" id="1.20.1110.10">
    <property type="entry name" value="Calcium-transporting ATPase, transmembrane domain"/>
    <property type="match status" value="2"/>
</dbReference>
<dbReference type="InterPro" id="IPR023298">
    <property type="entry name" value="ATPase_P-typ_TM_dom_sf"/>
</dbReference>
<feature type="transmembrane region" description="Helical" evidence="11">
    <location>
        <begin position="253"/>
        <end position="272"/>
    </location>
</feature>
<evidence type="ECO:0000256" key="11">
    <source>
        <dbReference type="SAM" id="Phobius"/>
    </source>
</evidence>
<sequence length="821" mass="82648">MTALAARGEPAWTRPGAEVAHDQGTDPGTGLTGAEAARRLARDGPNEVAVHPSPPLWRSVLGQLSDVLVLVLLAAAVLTAITGDLVDTAVIGLVVAVNTVLGVAQERRALREVQALDDLVAPTARVTRDGTAHWVPTRELVAGDLLALAAGDVVGADARLLAAVRLQVDEALLTGESQPSERDAGHLADADAPAADRAGMVHAGSTVLRGSGTAVVVATGPATAIGQVAVLVAAHRSPQTPLQRRLAVLGRQISLAVAAACLLFVASGLLRGQPWETTVVAAVALAVAAVPESLPAVVALALSAGAGRMGRRGAVVRSLPAVETLGSVTLLATDKTGTLTRGAMVVDRVWTPAEGEVDLPADTPGVRALLEAAALCNDADASGAGPGGDRGTADTETALVRAARAAGCDVAALRAAHPRTAEVPFDAVVRRMTTVHREPDGGARTLVKGAPEVLLAGGGPATAVADRWAADGGRVLAVTADGVLLGLVSMADPVRPEAAAAVAALHRAGIVVVVVTGDHAGTAAAVARQVGVLGAGEEPGARVHARVEPAGKLDLVTGWQAAGHVVAMTGDGVNDAPALRAADIGVAMGRRGTEVAKEAADLVLVDDSLATVTAAVAEGRRVFDNVRRFVGYGLAGGLAEVLVMLAGPAVGLALPLLPAQVLWVNLLTHGPVGVAMGGEPAAPDVLARRPRNPVAGVLDRSLVTQLVANGLAVTVVCLAVAGISRAADGPWQTQLFISLAVAQLALALALRPAGAWSRHRAGVPWLPVAVAVNLVLLAAAVLLPALSDLMGTEPLTALQTLAAVGPALVPASLVLLVRRLR</sequence>
<evidence type="ECO:0000313" key="14">
    <source>
        <dbReference type="Proteomes" id="UP001373496"/>
    </source>
</evidence>
<dbReference type="InterPro" id="IPR044492">
    <property type="entry name" value="P_typ_ATPase_HD_dom"/>
</dbReference>
<dbReference type="EMBL" id="JBAPLV010000024">
    <property type="protein sequence ID" value="MEI4280533.1"/>
    <property type="molecule type" value="Genomic_DNA"/>
</dbReference>
<keyword evidence="3 11" id="KW-0812">Transmembrane</keyword>
<dbReference type="SFLD" id="SFLDG00002">
    <property type="entry name" value="C1.7:_P-type_atpase_like"/>
    <property type="match status" value="1"/>
</dbReference>
<dbReference type="SFLD" id="SFLDS00003">
    <property type="entry name" value="Haloacid_Dehalogenase"/>
    <property type="match status" value="1"/>
</dbReference>
<dbReference type="SUPFAM" id="SSF56784">
    <property type="entry name" value="HAD-like"/>
    <property type="match status" value="1"/>
</dbReference>
<dbReference type="InterPro" id="IPR004014">
    <property type="entry name" value="ATPase_P-typ_cation-transptr_N"/>
</dbReference>
<proteinExistence type="inferred from homology"/>
<reference evidence="13 14" key="1">
    <citation type="submission" date="2024-03" db="EMBL/GenBank/DDBJ databases">
        <title>Draft genome sequence of Klenkia terrae.</title>
        <authorList>
            <person name="Duangmal K."/>
            <person name="Chantavorakit T."/>
        </authorList>
    </citation>
    <scope>NUCLEOTIDE SEQUENCE [LARGE SCALE GENOMIC DNA]</scope>
    <source>
        <strain evidence="13 14">JCM 17786</strain>
    </source>
</reference>
<dbReference type="Gene3D" id="3.40.1110.10">
    <property type="entry name" value="Calcium-transporting ATPase, cytoplasmic domain N"/>
    <property type="match status" value="2"/>
</dbReference>
<evidence type="ECO:0000256" key="6">
    <source>
        <dbReference type="ARBA" id="ARBA00022967"/>
    </source>
</evidence>
<evidence type="ECO:0000256" key="1">
    <source>
        <dbReference type="ARBA" id="ARBA00004651"/>
    </source>
</evidence>
<dbReference type="PROSITE" id="PS00154">
    <property type="entry name" value="ATPASE_E1_E2"/>
    <property type="match status" value="1"/>
</dbReference>
<dbReference type="Proteomes" id="UP001373496">
    <property type="component" value="Unassembled WGS sequence"/>
</dbReference>
<keyword evidence="8 11" id="KW-0472">Membrane</keyword>
<dbReference type="Gene3D" id="3.40.50.1000">
    <property type="entry name" value="HAD superfamily/HAD-like"/>
    <property type="match status" value="2"/>
</dbReference>
<dbReference type="SMART" id="SM00831">
    <property type="entry name" value="Cation_ATPase_N"/>
    <property type="match status" value="1"/>
</dbReference>
<feature type="transmembrane region" description="Helical" evidence="11">
    <location>
        <begin position="629"/>
        <end position="650"/>
    </location>
</feature>
<feature type="transmembrane region" description="Helical" evidence="11">
    <location>
        <begin position="702"/>
        <end position="723"/>
    </location>
</feature>
<dbReference type="InterPro" id="IPR001757">
    <property type="entry name" value="P_typ_ATPase"/>
</dbReference>
<keyword evidence="14" id="KW-1185">Reference proteome</keyword>
<evidence type="ECO:0000259" key="12">
    <source>
        <dbReference type="SMART" id="SM00831"/>
    </source>
</evidence>
<evidence type="ECO:0000256" key="5">
    <source>
        <dbReference type="ARBA" id="ARBA00022840"/>
    </source>
</evidence>
<feature type="transmembrane region" description="Helical" evidence="11">
    <location>
        <begin position="735"/>
        <end position="753"/>
    </location>
</feature>
<dbReference type="Pfam" id="PF00690">
    <property type="entry name" value="Cation_ATPase_N"/>
    <property type="match status" value="1"/>
</dbReference>
<dbReference type="InterPro" id="IPR018303">
    <property type="entry name" value="ATPase_P-typ_P_site"/>
</dbReference>
<protein>
    <submittedName>
        <fullName evidence="13">Cation-translocating P-type ATPase</fullName>
    </submittedName>
</protein>
<dbReference type="RefSeq" id="WP_336392723.1">
    <property type="nucleotide sequence ID" value="NZ_JBAPLV010000024.1"/>
</dbReference>
<feature type="transmembrane region" description="Helical" evidence="11">
    <location>
        <begin position="278"/>
        <end position="302"/>
    </location>
</feature>
<evidence type="ECO:0000313" key="13">
    <source>
        <dbReference type="EMBL" id="MEI4280533.1"/>
    </source>
</evidence>
<accession>A0ABU8EA68</accession>
<dbReference type="InterPro" id="IPR023299">
    <property type="entry name" value="ATPase_P-typ_cyto_dom_N"/>
</dbReference>
<dbReference type="Gene3D" id="2.70.150.10">
    <property type="entry name" value="Calcium-transporting ATPase, cytoplasmic transduction domain A"/>
    <property type="match status" value="1"/>
</dbReference>
<dbReference type="InterPro" id="IPR036412">
    <property type="entry name" value="HAD-like_sf"/>
</dbReference>
<dbReference type="Pfam" id="PF00702">
    <property type="entry name" value="Hydrolase"/>
    <property type="match status" value="1"/>
</dbReference>
<comment type="catalytic activity">
    <reaction evidence="9">
        <text>ATP + H2O = ADP + phosphate + H(+)</text>
        <dbReference type="Rhea" id="RHEA:13065"/>
        <dbReference type="ChEBI" id="CHEBI:15377"/>
        <dbReference type="ChEBI" id="CHEBI:15378"/>
        <dbReference type="ChEBI" id="CHEBI:30616"/>
        <dbReference type="ChEBI" id="CHEBI:43474"/>
        <dbReference type="ChEBI" id="CHEBI:456216"/>
    </reaction>
</comment>
<dbReference type="SUPFAM" id="SSF81660">
    <property type="entry name" value="Metal cation-transporting ATPase, ATP-binding domain N"/>
    <property type="match status" value="1"/>
</dbReference>
<dbReference type="Pfam" id="PF00122">
    <property type="entry name" value="E1-E2_ATPase"/>
    <property type="match status" value="1"/>
</dbReference>
<dbReference type="PANTHER" id="PTHR43294:SF20">
    <property type="entry name" value="P-TYPE ATPASE"/>
    <property type="match status" value="1"/>
</dbReference>
<dbReference type="InterPro" id="IPR059000">
    <property type="entry name" value="ATPase_P-type_domA"/>
</dbReference>
<dbReference type="PRINTS" id="PR00119">
    <property type="entry name" value="CATATPASE"/>
</dbReference>
<feature type="domain" description="Cation-transporting P-type ATPase N-terminal" evidence="12">
    <location>
        <begin position="10"/>
        <end position="84"/>
    </location>
</feature>
<name>A0ABU8EA68_9ACTN</name>
<dbReference type="SUPFAM" id="SSF81665">
    <property type="entry name" value="Calcium ATPase, transmembrane domain M"/>
    <property type="match status" value="1"/>
</dbReference>
<dbReference type="SFLD" id="SFLDF00027">
    <property type="entry name" value="p-type_atpase"/>
    <property type="match status" value="1"/>
</dbReference>
<evidence type="ECO:0000256" key="7">
    <source>
        <dbReference type="ARBA" id="ARBA00022989"/>
    </source>
</evidence>
<keyword evidence="6" id="KW-1278">Translocase</keyword>